<gene>
    <name evidence="2" type="ORF">BCR34DRAFT_650721</name>
</gene>
<keyword evidence="3" id="KW-1185">Reference proteome</keyword>
<comment type="caution">
    <text evidence="2">The sequence shown here is derived from an EMBL/GenBank/DDBJ whole genome shotgun (WGS) entry which is preliminary data.</text>
</comment>
<evidence type="ECO:0000313" key="3">
    <source>
        <dbReference type="Proteomes" id="UP000193144"/>
    </source>
</evidence>
<evidence type="ECO:0000313" key="2">
    <source>
        <dbReference type="EMBL" id="ORY18757.1"/>
    </source>
</evidence>
<organism evidence="2 3">
    <name type="scientific">Clohesyomyces aquaticus</name>
    <dbReference type="NCBI Taxonomy" id="1231657"/>
    <lineage>
        <taxon>Eukaryota</taxon>
        <taxon>Fungi</taxon>
        <taxon>Dikarya</taxon>
        <taxon>Ascomycota</taxon>
        <taxon>Pezizomycotina</taxon>
        <taxon>Dothideomycetes</taxon>
        <taxon>Pleosporomycetidae</taxon>
        <taxon>Pleosporales</taxon>
        <taxon>Lindgomycetaceae</taxon>
        <taxon>Clohesyomyces</taxon>
    </lineage>
</organism>
<protein>
    <submittedName>
        <fullName evidence="2">Uncharacterized protein</fullName>
    </submittedName>
</protein>
<sequence length="371" mass="40226">MGASRSHAKVSNHHYNVVYMSLLHFACLQLDVNAQVVIPSSGVHDRSESTQSHDERFSGPVCFEGGQPVLTSKVLLLELRSVAHGWSTVKEGRTPDWRAHMPRVADLGARRQIPAANVSASGLGAAPLCQAFSKSTAPAFHHSASHLLPLLPECPLWTISVLIRPWTTVAYRAVAVPPRAAMLPYAVGLSGAARWCRTLGSCTQQSAEAIRLLLQPTIVGTAAVCMNACKPPVLHSIVRCTSKPFEVATILASSQSGSSTTCTMHDRQSVLGLQRPLRPQGPKALAILLPSQYKLVYRRAEYRQGWAALSLSIAPASPARHAGSPRIARHGRSGPRFTPSPPVNLWMRRRKPRLPFAIGTSPNRGSPRLRM</sequence>
<reference evidence="2 3" key="1">
    <citation type="submission" date="2016-07" db="EMBL/GenBank/DDBJ databases">
        <title>Pervasive Adenine N6-methylation of Active Genes in Fungi.</title>
        <authorList>
            <consortium name="DOE Joint Genome Institute"/>
            <person name="Mondo S.J."/>
            <person name="Dannebaum R.O."/>
            <person name="Kuo R.C."/>
            <person name="Labutti K."/>
            <person name="Haridas S."/>
            <person name="Kuo A."/>
            <person name="Salamov A."/>
            <person name="Ahrendt S.R."/>
            <person name="Lipzen A."/>
            <person name="Sullivan W."/>
            <person name="Andreopoulos W.B."/>
            <person name="Clum A."/>
            <person name="Lindquist E."/>
            <person name="Daum C."/>
            <person name="Ramamoorthy G.K."/>
            <person name="Gryganskyi A."/>
            <person name="Culley D."/>
            <person name="Magnuson J.K."/>
            <person name="James T.Y."/>
            <person name="O'Malley M.A."/>
            <person name="Stajich J.E."/>
            <person name="Spatafora J.W."/>
            <person name="Visel A."/>
            <person name="Grigoriev I.V."/>
        </authorList>
    </citation>
    <scope>NUCLEOTIDE SEQUENCE [LARGE SCALE GENOMIC DNA]</scope>
    <source>
        <strain evidence="2 3">CBS 115471</strain>
    </source>
</reference>
<evidence type="ECO:0000256" key="1">
    <source>
        <dbReference type="SAM" id="MobiDB-lite"/>
    </source>
</evidence>
<dbReference type="Proteomes" id="UP000193144">
    <property type="component" value="Unassembled WGS sequence"/>
</dbReference>
<accession>A0A1Y2A8W6</accession>
<dbReference type="AlphaFoldDB" id="A0A1Y2A8W6"/>
<name>A0A1Y2A8W6_9PLEO</name>
<proteinExistence type="predicted"/>
<dbReference type="EMBL" id="MCFA01000005">
    <property type="protein sequence ID" value="ORY18757.1"/>
    <property type="molecule type" value="Genomic_DNA"/>
</dbReference>
<feature type="region of interest" description="Disordered" evidence="1">
    <location>
        <begin position="319"/>
        <end position="343"/>
    </location>
</feature>